<sequence length="139" mass="15693">MCSYYLQCVILISVVTAIYNPQIKCSIASNKQPDTSFYHLAQTTIYSTNQHVMGVVCWTLQLLRRCRLLYHCCLTCWCPCVTFGRVAAVVDRGSTSCCMNGTLYVLLLSIGCQWLYTCSNKVVGCVEGMRLPRKQSMCF</sequence>
<keyword evidence="7" id="KW-1185">Reference proteome</keyword>
<evidence type="ECO:0000256" key="4">
    <source>
        <dbReference type="ARBA" id="ARBA00023136"/>
    </source>
</evidence>
<feature type="signal peptide" evidence="5">
    <location>
        <begin position="1"/>
        <end position="17"/>
    </location>
</feature>
<evidence type="ECO:0000256" key="3">
    <source>
        <dbReference type="ARBA" id="ARBA00022989"/>
    </source>
</evidence>
<accession>A0A4U6T442</accession>
<keyword evidence="4" id="KW-0472">Membrane</keyword>
<dbReference type="Proteomes" id="UP000298652">
    <property type="component" value="Chromosome 9"/>
</dbReference>
<dbReference type="Pfam" id="PF04749">
    <property type="entry name" value="PLAC8"/>
    <property type="match status" value="1"/>
</dbReference>
<keyword evidence="3" id="KW-1133">Transmembrane helix</keyword>
<organism evidence="6 7">
    <name type="scientific">Setaria viridis</name>
    <name type="common">Green bristlegrass</name>
    <name type="synonym">Setaria italica subsp. viridis</name>
    <dbReference type="NCBI Taxonomy" id="4556"/>
    <lineage>
        <taxon>Eukaryota</taxon>
        <taxon>Viridiplantae</taxon>
        <taxon>Streptophyta</taxon>
        <taxon>Embryophyta</taxon>
        <taxon>Tracheophyta</taxon>
        <taxon>Spermatophyta</taxon>
        <taxon>Magnoliopsida</taxon>
        <taxon>Liliopsida</taxon>
        <taxon>Poales</taxon>
        <taxon>Poaceae</taxon>
        <taxon>PACMAD clade</taxon>
        <taxon>Panicoideae</taxon>
        <taxon>Panicodae</taxon>
        <taxon>Paniceae</taxon>
        <taxon>Cenchrinae</taxon>
        <taxon>Setaria</taxon>
    </lineage>
</organism>
<evidence type="ECO:0000256" key="2">
    <source>
        <dbReference type="ARBA" id="ARBA00022692"/>
    </source>
</evidence>
<evidence type="ECO:0000313" key="7">
    <source>
        <dbReference type="Proteomes" id="UP000298652"/>
    </source>
</evidence>
<name>A0A4U6T442_SETVI</name>
<evidence type="ECO:0000256" key="5">
    <source>
        <dbReference type="SAM" id="SignalP"/>
    </source>
</evidence>
<keyword evidence="5" id="KW-0732">Signal</keyword>
<evidence type="ECO:0000256" key="1">
    <source>
        <dbReference type="ARBA" id="ARBA00004370"/>
    </source>
</evidence>
<dbReference type="PANTHER" id="PTHR15907">
    <property type="entry name" value="DUF614 FAMILY PROTEIN-RELATED"/>
    <property type="match status" value="1"/>
</dbReference>
<keyword evidence="2" id="KW-0812">Transmembrane</keyword>
<dbReference type="GO" id="GO:0016020">
    <property type="term" value="C:membrane"/>
    <property type="evidence" value="ECO:0007669"/>
    <property type="project" value="UniProtKB-SubCell"/>
</dbReference>
<gene>
    <name evidence="6" type="ORF">SEVIR_9G427200v2</name>
</gene>
<evidence type="ECO:0008006" key="8">
    <source>
        <dbReference type="Google" id="ProtNLM"/>
    </source>
</evidence>
<reference evidence="6" key="1">
    <citation type="submission" date="2019-03" db="EMBL/GenBank/DDBJ databases">
        <title>WGS assembly of Setaria viridis.</title>
        <authorList>
            <person name="Huang P."/>
            <person name="Jenkins J."/>
            <person name="Grimwood J."/>
            <person name="Barry K."/>
            <person name="Healey A."/>
            <person name="Mamidi S."/>
            <person name="Sreedasyam A."/>
            <person name="Shu S."/>
            <person name="Feldman M."/>
            <person name="Wu J."/>
            <person name="Yu Y."/>
            <person name="Chen C."/>
            <person name="Johnson J."/>
            <person name="Rokhsar D."/>
            <person name="Baxter I."/>
            <person name="Schmutz J."/>
            <person name="Brutnell T."/>
            <person name="Kellogg E."/>
        </authorList>
    </citation>
    <scope>NUCLEOTIDE SEQUENCE [LARGE SCALE GENOMIC DNA]</scope>
</reference>
<dbReference type="AlphaFoldDB" id="A0A4U6T442"/>
<dbReference type="InterPro" id="IPR006461">
    <property type="entry name" value="PLAC_motif_containing"/>
</dbReference>
<protein>
    <recommendedName>
        <fullName evidence="8">Secreted protein</fullName>
    </recommendedName>
</protein>
<feature type="chain" id="PRO_5021016106" description="Secreted protein" evidence="5">
    <location>
        <begin position="18"/>
        <end position="139"/>
    </location>
</feature>
<evidence type="ECO:0000313" key="6">
    <source>
        <dbReference type="EMBL" id="TKV96420.1"/>
    </source>
</evidence>
<comment type="subcellular location">
    <subcellularLocation>
        <location evidence="1">Membrane</location>
    </subcellularLocation>
</comment>
<proteinExistence type="predicted"/>
<dbReference type="EMBL" id="CM016560">
    <property type="protein sequence ID" value="TKV96420.1"/>
    <property type="molecule type" value="Genomic_DNA"/>
</dbReference>
<dbReference type="Gramene" id="TKV96420">
    <property type="protein sequence ID" value="TKV96420"/>
    <property type="gene ID" value="SEVIR_9G427200v2"/>
</dbReference>